<evidence type="ECO:0000313" key="1">
    <source>
        <dbReference type="EMBL" id="BAY20258.1"/>
    </source>
</evidence>
<dbReference type="Proteomes" id="UP000218287">
    <property type="component" value="Plasmid Plasmid3 dna"/>
</dbReference>
<protein>
    <submittedName>
        <fullName evidence="1">Uncharacterized protein</fullName>
    </submittedName>
</protein>
<accession>A0A1Z4GSF8</accession>
<proteinExistence type="predicted"/>
<gene>
    <name evidence="1" type="ORF">NIES21_61280</name>
</gene>
<keyword evidence="2" id="KW-1185">Reference proteome</keyword>
<dbReference type="EMBL" id="AP018177">
    <property type="protein sequence ID" value="BAY20258.1"/>
    <property type="molecule type" value="Genomic_DNA"/>
</dbReference>
<evidence type="ECO:0000313" key="2">
    <source>
        <dbReference type="Proteomes" id="UP000218287"/>
    </source>
</evidence>
<geneLocation type="plasmid" evidence="2">
    <name>Plasmid3 dna</name>
</geneLocation>
<reference evidence="1 2" key="1">
    <citation type="submission" date="2017-06" db="EMBL/GenBank/DDBJ databases">
        <title>Genome sequencing of cyanobaciteial culture collection at National Institute for Environmental Studies (NIES).</title>
        <authorList>
            <person name="Hirose Y."/>
            <person name="Shimura Y."/>
            <person name="Fujisawa T."/>
            <person name="Nakamura Y."/>
            <person name="Kawachi M."/>
        </authorList>
    </citation>
    <scope>NUCLEOTIDE SEQUENCE [LARGE SCALE GENOMIC DNA]</scope>
    <source>
        <strain evidence="1 2">NIES-21</strain>
        <plasmid evidence="2">Plasmid3 dna</plasmid>
    </source>
</reference>
<keyword evidence="1" id="KW-0614">Plasmid</keyword>
<organism evidence="1 2">
    <name type="scientific">Anabaenopsis circularis NIES-21</name>
    <dbReference type="NCBI Taxonomy" id="1085406"/>
    <lineage>
        <taxon>Bacteria</taxon>
        <taxon>Bacillati</taxon>
        <taxon>Cyanobacteriota</taxon>
        <taxon>Cyanophyceae</taxon>
        <taxon>Nostocales</taxon>
        <taxon>Nodulariaceae</taxon>
        <taxon>Anabaenopsis</taxon>
    </lineage>
</organism>
<name>A0A1Z4GSF8_9CYAN</name>
<dbReference type="OrthoDB" id="1362884at2"/>
<dbReference type="AlphaFoldDB" id="A0A1Z4GSF8"/>
<sequence length="176" mass="20488">MLLKKCFAWLVETMTRWNITGTWIGEYSYDPNELYPFHQLSVPFTLVLQQSWFGRFRGQVQDDPQRGMPEPGFVLGQIAGDKISFFKRMPVLYVATPTGLKTLFDYWLSEYGIRLDHQVEHPPIHYQGEFSPSQNQAIGVWRLGDNTIRVQSQGKLLETVIPVSTGIWRMERKKFS</sequence>